<dbReference type="SUPFAM" id="SSF46938">
    <property type="entry name" value="CRAL/TRIO N-terminal domain"/>
    <property type="match status" value="1"/>
</dbReference>
<dbReference type="OrthoDB" id="75724at2759"/>
<reference evidence="2" key="1">
    <citation type="submission" date="2019-09" db="EMBL/GenBank/DDBJ databases">
        <title>Organ-specific transcriptomic study of the physiology of the cattle tick, Rhipicephalus microplus.</title>
        <authorList>
            <person name="Tirloni L."/>
            <person name="Braz G."/>
            <person name="Gandara A.C.P."/>
            <person name="Sabadin G.A."/>
            <person name="da Silva R.M."/>
            <person name="Guizzo M.G."/>
            <person name="Machado J.A."/>
            <person name="Costa E.P."/>
            <person name="Gomes H.F."/>
            <person name="Moraes J."/>
            <person name="Mota M.B.S."/>
            <person name="Mesquita R.D."/>
            <person name="Alvarenga P.H."/>
            <person name="Alves F."/>
            <person name="Seixas A."/>
            <person name="da Fonseca R.N."/>
            <person name="Fogaca A."/>
            <person name="Logullo C."/>
            <person name="Tanaka A."/>
            <person name="Daffre S."/>
            <person name="Termignoni C."/>
            <person name="Vaz I.S.Jr."/>
            <person name="Oliveira P.L."/>
            <person name="Ribeiro J.M."/>
        </authorList>
    </citation>
    <scope>NUCLEOTIDE SEQUENCE</scope>
    <source>
        <strain evidence="2">Porto Alegre</strain>
    </source>
</reference>
<dbReference type="Gene3D" id="1.20.5.1200">
    <property type="entry name" value="Alpha-tocopherol transfer"/>
    <property type="match status" value="1"/>
</dbReference>
<dbReference type="InterPro" id="IPR001251">
    <property type="entry name" value="CRAL-TRIO_dom"/>
</dbReference>
<dbReference type="Pfam" id="PF00650">
    <property type="entry name" value="CRAL_TRIO"/>
    <property type="match status" value="1"/>
</dbReference>
<sequence>MRERHVKDSDNERTALDELRHFLKDDARCSARRDTVFLLPFLRFTKFDVKAALEKTQTYYRRRSSCPKIFKNLKASEEIESQARNLVAALPGKDTHGRPILLLKLGAWDPSSLPQYRIQRAFNLWLEQLSRDPATQDVGICFILDFGGWSFSKSLACEMGLAKKAIRILQDGLPLEITKAHVLRQPRAFSIFFSVLKPFLSKDEVSRFNVHGEDFKSLHAEVPRGLLPKEYGGTAIFEFESLWDYLRGPES</sequence>
<dbReference type="VEuPathDB" id="VectorBase:LOC119172676"/>
<dbReference type="InterPro" id="IPR036865">
    <property type="entry name" value="CRAL-TRIO_dom_sf"/>
</dbReference>
<protein>
    <recommendedName>
        <fullName evidence="1">CRAL-TRIO domain-containing protein</fullName>
    </recommendedName>
</protein>
<dbReference type="InterPro" id="IPR036273">
    <property type="entry name" value="CRAL/TRIO_N_dom_sf"/>
</dbReference>
<dbReference type="AlphaFoldDB" id="A0A6M2D7C9"/>
<evidence type="ECO:0000259" key="1">
    <source>
        <dbReference type="PROSITE" id="PS50191"/>
    </source>
</evidence>
<feature type="domain" description="CRAL-TRIO" evidence="1">
    <location>
        <begin position="78"/>
        <end position="239"/>
    </location>
</feature>
<dbReference type="EMBL" id="GHWJ01008564">
    <property type="protein sequence ID" value="NOV41301.1"/>
    <property type="molecule type" value="Transcribed_RNA"/>
</dbReference>
<dbReference type="SMART" id="SM00516">
    <property type="entry name" value="SEC14"/>
    <property type="match status" value="1"/>
</dbReference>
<dbReference type="GO" id="GO:0016020">
    <property type="term" value="C:membrane"/>
    <property type="evidence" value="ECO:0007669"/>
    <property type="project" value="TreeGrafter"/>
</dbReference>
<dbReference type="PANTHER" id="PTHR10174">
    <property type="entry name" value="ALPHA-TOCOPHEROL TRANSFER PROTEIN-RELATED"/>
    <property type="match status" value="1"/>
</dbReference>
<dbReference type="Gene3D" id="3.40.525.10">
    <property type="entry name" value="CRAL-TRIO lipid binding domain"/>
    <property type="match status" value="1"/>
</dbReference>
<dbReference type="PROSITE" id="PS50191">
    <property type="entry name" value="CRAL_TRIO"/>
    <property type="match status" value="1"/>
</dbReference>
<name>A0A6M2D7C9_RHIMP</name>
<dbReference type="PANTHER" id="PTHR10174:SF130">
    <property type="entry name" value="ALPHA-TOCOPHEROL TRANSFER PROTEIN-LIKE"/>
    <property type="match status" value="1"/>
</dbReference>
<dbReference type="SUPFAM" id="SSF52087">
    <property type="entry name" value="CRAL/TRIO domain"/>
    <property type="match status" value="1"/>
</dbReference>
<dbReference type="CDD" id="cd00170">
    <property type="entry name" value="SEC14"/>
    <property type="match status" value="1"/>
</dbReference>
<organism evidence="2">
    <name type="scientific">Rhipicephalus microplus</name>
    <name type="common">Cattle tick</name>
    <name type="synonym">Boophilus microplus</name>
    <dbReference type="NCBI Taxonomy" id="6941"/>
    <lineage>
        <taxon>Eukaryota</taxon>
        <taxon>Metazoa</taxon>
        <taxon>Ecdysozoa</taxon>
        <taxon>Arthropoda</taxon>
        <taxon>Chelicerata</taxon>
        <taxon>Arachnida</taxon>
        <taxon>Acari</taxon>
        <taxon>Parasitiformes</taxon>
        <taxon>Ixodida</taxon>
        <taxon>Ixodoidea</taxon>
        <taxon>Ixodidae</taxon>
        <taxon>Rhipicephalinae</taxon>
        <taxon>Rhipicephalus</taxon>
        <taxon>Boophilus</taxon>
    </lineage>
</organism>
<proteinExistence type="predicted"/>
<evidence type="ECO:0000313" key="2">
    <source>
        <dbReference type="EMBL" id="NOV41301.1"/>
    </source>
</evidence>
<accession>A0A6M2D7C9</accession>
<dbReference type="PRINTS" id="PR00180">
    <property type="entry name" value="CRETINALDHBP"/>
</dbReference>
<dbReference type="GO" id="GO:1902936">
    <property type="term" value="F:phosphatidylinositol bisphosphate binding"/>
    <property type="evidence" value="ECO:0007669"/>
    <property type="project" value="TreeGrafter"/>
</dbReference>
<dbReference type="Gene3D" id="1.10.8.20">
    <property type="entry name" value="N-terminal domain of phosphatidylinositol transfer protein sec14p"/>
    <property type="match status" value="1"/>
</dbReference>